<feature type="compositionally biased region" description="Polar residues" evidence="8">
    <location>
        <begin position="466"/>
        <end position="475"/>
    </location>
</feature>
<dbReference type="GO" id="GO:0004497">
    <property type="term" value="F:monooxygenase activity"/>
    <property type="evidence" value="ECO:0007669"/>
    <property type="project" value="UniProtKB-KW"/>
</dbReference>
<dbReference type="PANTHER" id="PTHR23023">
    <property type="entry name" value="DIMETHYLANILINE MONOOXYGENASE"/>
    <property type="match status" value="1"/>
</dbReference>
<keyword evidence="4" id="KW-0521">NADP</keyword>
<evidence type="ECO:0000313" key="10">
    <source>
        <dbReference type="Proteomes" id="UP001597102"/>
    </source>
</evidence>
<organism evidence="9 10">
    <name type="scientific">Methyloligella solikamskensis</name>
    <dbReference type="NCBI Taxonomy" id="1177756"/>
    <lineage>
        <taxon>Bacteria</taxon>
        <taxon>Pseudomonadati</taxon>
        <taxon>Pseudomonadota</taxon>
        <taxon>Alphaproteobacteria</taxon>
        <taxon>Hyphomicrobiales</taxon>
        <taxon>Hyphomicrobiaceae</taxon>
        <taxon>Methyloligella</taxon>
    </lineage>
</organism>
<dbReference type="PRINTS" id="PR00370">
    <property type="entry name" value="FMOXYGENASE"/>
</dbReference>
<evidence type="ECO:0000256" key="8">
    <source>
        <dbReference type="SAM" id="MobiDB-lite"/>
    </source>
</evidence>
<accession>A0ABW3JB68</accession>
<dbReference type="InterPro" id="IPR020946">
    <property type="entry name" value="Flavin_mOase-like"/>
</dbReference>
<dbReference type="Proteomes" id="UP001597102">
    <property type="component" value="Unassembled WGS sequence"/>
</dbReference>
<comment type="caution">
    <text evidence="9">The sequence shown here is derived from an EMBL/GenBank/DDBJ whole genome shotgun (WGS) entry which is preliminary data.</text>
</comment>
<dbReference type="EC" id="1.14.13.148" evidence="6"/>
<dbReference type="RefSeq" id="WP_379088232.1">
    <property type="nucleotide sequence ID" value="NZ_JBHTJO010000001.1"/>
</dbReference>
<evidence type="ECO:0000256" key="3">
    <source>
        <dbReference type="ARBA" id="ARBA00022827"/>
    </source>
</evidence>
<name>A0ABW3JB68_9HYPH</name>
<dbReference type="Pfam" id="PF00743">
    <property type="entry name" value="FMO-like"/>
    <property type="match status" value="1"/>
</dbReference>
<dbReference type="PIRSF" id="PIRSF000332">
    <property type="entry name" value="FMO"/>
    <property type="match status" value="1"/>
</dbReference>
<dbReference type="InterPro" id="IPR036188">
    <property type="entry name" value="FAD/NAD-bd_sf"/>
</dbReference>
<evidence type="ECO:0000313" key="9">
    <source>
        <dbReference type="EMBL" id="MFD0987021.1"/>
    </source>
</evidence>
<reference evidence="10" key="1">
    <citation type="journal article" date="2019" name="Int. J. Syst. Evol. Microbiol.">
        <title>The Global Catalogue of Microorganisms (GCM) 10K type strain sequencing project: providing services to taxonomists for standard genome sequencing and annotation.</title>
        <authorList>
            <consortium name="The Broad Institute Genomics Platform"/>
            <consortium name="The Broad Institute Genome Sequencing Center for Infectious Disease"/>
            <person name="Wu L."/>
            <person name="Ma J."/>
        </authorList>
    </citation>
    <scope>NUCLEOTIDE SEQUENCE [LARGE SCALE GENOMIC DNA]</scope>
    <source>
        <strain evidence="10">CCUG 61697</strain>
    </source>
</reference>
<dbReference type="SUPFAM" id="SSF51905">
    <property type="entry name" value="FAD/NAD(P)-binding domain"/>
    <property type="match status" value="2"/>
</dbReference>
<gene>
    <name evidence="9" type="ORF">ACFQ2F_07900</name>
</gene>
<keyword evidence="9" id="KW-0503">Monooxygenase</keyword>
<evidence type="ECO:0000256" key="2">
    <source>
        <dbReference type="ARBA" id="ARBA00022630"/>
    </source>
</evidence>
<feature type="compositionally biased region" description="Basic and acidic residues" evidence="8">
    <location>
        <begin position="446"/>
        <end position="462"/>
    </location>
</feature>
<dbReference type="Gene3D" id="3.50.50.60">
    <property type="entry name" value="FAD/NAD(P)-binding domain"/>
    <property type="match status" value="1"/>
</dbReference>
<evidence type="ECO:0000256" key="1">
    <source>
        <dbReference type="ARBA" id="ARBA00009183"/>
    </source>
</evidence>
<keyword evidence="5 9" id="KW-0560">Oxidoreductase</keyword>
<dbReference type="InterPro" id="IPR050346">
    <property type="entry name" value="FMO-like"/>
</dbReference>
<comment type="similarity">
    <text evidence="1">Belongs to the FMO family.</text>
</comment>
<keyword evidence="2" id="KW-0285">Flavoprotein</keyword>
<sequence length="475" mass="53607">MDVSGKTDKFVIIGAGPSGLAAAKVFKERGIPFDCLEREGDIGGLWNPATNTGVVYDTTFLVSSRKFTAFEDFPFPDDYPTYPSHKQVLSYLRDYAREFGIDQSIELNADVEEATRIDGGWRVKVKGESHPRFYRGLIMANGHHHIPRRPDIPGEFTGETMHSRDYRSVSQLAGKRVVVLGAGNSACDIVVDATSVAKSVHQSMRRGYYFVPKFMLGKPMDGLIHFFEKFPVPRSIRNRLYTRWHRIFVGKNENFGLPAPDYLIMDTHPTMNTVLPQLVAHGRIDIKPDVTEFDGKIVRFSDGSEVEADLVVFATGFEISLPFIDNSLVFDKDGKPILFMNVFHPEYDDFFAVGLIQANGSIWRLADDQSRLIAAYLIAKDKGDPKAEWFADLKREGSDHKSYKGYVQSERHRLEANYFSYRRLAKRLLKKFGRFATETMSGEKLPSPEDRAAAVEHRREMASHAQGETVSSGRG</sequence>
<protein>
    <recommendedName>
        <fullName evidence="7">Trimethylamine monooxygenase</fullName>
        <ecNumber evidence="6">1.14.13.148</ecNumber>
    </recommendedName>
</protein>
<evidence type="ECO:0000256" key="5">
    <source>
        <dbReference type="ARBA" id="ARBA00023002"/>
    </source>
</evidence>
<evidence type="ECO:0000256" key="4">
    <source>
        <dbReference type="ARBA" id="ARBA00022857"/>
    </source>
</evidence>
<dbReference type="InterPro" id="IPR000960">
    <property type="entry name" value="Flavin_mOase"/>
</dbReference>
<feature type="region of interest" description="Disordered" evidence="8">
    <location>
        <begin position="439"/>
        <end position="475"/>
    </location>
</feature>
<evidence type="ECO:0000256" key="7">
    <source>
        <dbReference type="ARBA" id="ARBA00035159"/>
    </source>
</evidence>
<keyword evidence="10" id="KW-1185">Reference proteome</keyword>
<dbReference type="EMBL" id="JBHTJO010000001">
    <property type="protein sequence ID" value="MFD0987021.1"/>
    <property type="molecule type" value="Genomic_DNA"/>
</dbReference>
<evidence type="ECO:0000256" key="6">
    <source>
        <dbReference type="ARBA" id="ARBA00034528"/>
    </source>
</evidence>
<proteinExistence type="inferred from homology"/>
<keyword evidence="3" id="KW-0274">FAD</keyword>